<evidence type="ECO:0008006" key="3">
    <source>
        <dbReference type="Google" id="ProtNLM"/>
    </source>
</evidence>
<evidence type="ECO:0000313" key="2">
    <source>
        <dbReference type="Proteomes" id="UP000692954"/>
    </source>
</evidence>
<evidence type="ECO:0000313" key="1">
    <source>
        <dbReference type="EMBL" id="CAD8128381.1"/>
    </source>
</evidence>
<reference evidence="1" key="1">
    <citation type="submission" date="2021-01" db="EMBL/GenBank/DDBJ databases">
        <authorList>
            <consortium name="Genoscope - CEA"/>
            <person name="William W."/>
        </authorList>
    </citation>
    <scope>NUCLEOTIDE SEQUENCE</scope>
</reference>
<sequence length="272" mass="32924">MAGNQWRLKGKSLHVVRIQILKTYYYIKRGTELVQSNQSISIISSSFQQKDRLILIEILKQLILKNTIKSYWWIFQCDQFFKNLNECMTNSIHLSIKPIKDNFQEFNNDWLGKLVRSKLERDWIRRRDKEIIQYQSWKYMYEMEIRIKKQRLILISQKKKHRDTDKLPKIIENLRIIQLWVYQIFIIRCTIKEYKTKKKFIHVAPGVSRYQFQDYKVNLFSPGVILFILLTGEIPFQGYSQIDDQLRKNAYCKQIDFKLNDRSISSFAQDFV</sequence>
<dbReference type="EMBL" id="CAJJDN010000188">
    <property type="protein sequence ID" value="CAD8128381.1"/>
    <property type="molecule type" value="Genomic_DNA"/>
</dbReference>
<dbReference type="Proteomes" id="UP000692954">
    <property type="component" value="Unassembled WGS sequence"/>
</dbReference>
<accession>A0A8S1RIP9</accession>
<protein>
    <recommendedName>
        <fullName evidence="3">Protein kinase domain-containing protein</fullName>
    </recommendedName>
</protein>
<comment type="caution">
    <text evidence="1">The sequence shown here is derived from an EMBL/GenBank/DDBJ whole genome shotgun (WGS) entry which is preliminary data.</text>
</comment>
<organism evidence="1 2">
    <name type="scientific">Paramecium sonneborni</name>
    <dbReference type="NCBI Taxonomy" id="65129"/>
    <lineage>
        <taxon>Eukaryota</taxon>
        <taxon>Sar</taxon>
        <taxon>Alveolata</taxon>
        <taxon>Ciliophora</taxon>
        <taxon>Intramacronucleata</taxon>
        <taxon>Oligohymenophorea</taxon>
        <taxon>Peniculida</taxon>
        <taxon>Parameciidae</taxon>
        <taxon>Paramecium</taxon>
    </lineage>
</organism>
<keyword evidence="2" id="KW-1185">Reference proteome</keyword>
<dbReference type="AlphaFoldDB" id="A0A8S1RIP9"/>
<name>A0A8S1RIP9_9CILI</name>
<proteinExistence type="predicted"/>
<gene>
    <name evidence="1" type="ORF">PSON_ATCC_30995.1.T1880008</name>
</gene>